<dbReference type="InterPro" id="IPR036638">
    <property type="entry name" value="HLH_DNA-bd_sf"/>
</dbReference>
<accession>A0A443S705</accession>
<dbReference type="SUPFAM" id="SSF47459">
    <property type="entry name" value="HLH, helix-loop-helix DNA-binding domain"/>
    <property type="match status" value="1"/>
</dbReference>
<evidence type="ECO:0000313" key="3">
    <source>
        <dbReference type="EMBL" id="RWS23319.1"/>
    </source>
</evidence>
<sequence>NNNQPSYIQVFRCEKPAHLVARRNARERKRVQAVNSAFSRLQKAVPTENQSKRLSKVKTLQKAIEYISDLMDLLDKANEIETNSTIDSPSSSDTRSSTCSTQETTTFIAFPNKENSTCHDSQQVSFNNKFVLPLLVMTQLMCIFIDYE</sequence>
<dbReference type="Gene3D" id="4.10.280.10">
    <property type="entry name" value="Helix-loop-helix DNA-binding domain"/>
    <property type="match status" value="1"/>
</dbReference>
<keyword evidence="4" id="KW-1185">Reference proteome</keyword>
<protein>
    <submittedName>
        <fullName evidence="3">Achaete-scute 1a-like protein</fullName>
    </submittedName>
</protein>
<feature type="domain" description="BHLH" evidence="2">
    <location>
        <begin position="18"/>
        <end position="70"/>
    </location>
</feature>
<dbReference type="GO" id="GO:0032502">
    <property type="term" value="P:developmental process"/>
    <property type="evidence" value="ECO:0007669"/>
    <property type="project" value="TreeGrafter"/>
</dbReference>
<gene>
    <name evidence="3" type="ORF">B4U80_03060</name>
</gene>
<evidence type="ECO:0000313" key="4">
    <source>
        <dbReference type="Proteomes" id="UP000288716"/>
    </source>
</evidence>
<feature type="non-terminal residue" evidence="3">
    <location>
        <position position="1"/>
    </location>
</feature>
<reference evidence="3 4" key="1">
    <citation type="journal article" date="2018" name="Gigascience">
        <title>Genomes of trombidid mites reveal novel predicted allergens and laterally-transferred genes associated with secondary metabolism.</title>
        <authorList>
            <person name="Dong X."/>
            <person name="Chaisiri K."/>
            <person name="Xia D."/>
            <person name="Armstrong S.D."/>
            <person name="Fang Y."/>
            <person name="Donnelly M.J."/>
            <person name="Kadowaki T."/>
            <person name="McGarry J.W."/>
            <person name="Darby A.C."/>
            <person name="Makepeace B.L."/>
        </authorList>
    </citation>
    <scope>NUCLEOTIDE SEQUENCE [LARGE SCALE GENOMIC DNA]</scope>
    <source>
        <strain evidence="3">UoL-UT</strain>
    </source>
</reference>
<dbReference type="GO" id="GO:0000981">
    <property type="term" value="F:DNA-binding transcription factor activity, RNA polymerase II-specific"/>
    <property type="evidence" value="ECO:0007669"/>
    <property type="project" value="TreeGrafter"/>
</dbReference>
<proteinExistence type="predicted"/>
<organism evidence="3 4">
    <name type="scientific">Leptotrombidium deliense</name>
    <dbReference type="NCBI Taxonomy" id="299467"/>
    <lineage>
        <taxon>Eukaryota</taxon>
        <taxon>Metazoa</taxon>
        <taxon>Ecdysozoa</taxon>
        <taxon>Arthropoda</taxon>
        <taxon>Chelicerata</taxon>
        <taxon>Arachnida</taxon>
        <taxon>Acari</taxon>
        <taxon>Acariformes</taxon>
        <taxon>Trombidiformes</taxon>
        <taxon>Prostigmata</taxon>
        <taxon>Anystina</taxon>
        <taxon>Parasitengona</taxon>
        <taxon>Trombiculoidea</taxon>
        <taxon>Trombiculidae</taxon>
        <taxon>Leptotrombidium</taxon>
    </lineage>
</organism>
<dbReference type="PROSITE" id="PS50888">
    <property type="entry name" value="BHLH"/>
    <property type="match status" value="1"/>
</dbReference>
<dbReference type="STRING" id="299467.A0A443S705"/>
<dbReference type="SMART" id="SM00353">
    <property type="entry name" value="HLH"/>
    <property type="match status" value="1"/>
</dbReference>
<dbReference type="CDD" id="cd11418">
    <property type="entry name" value="bHLH_TS_ASCL"/>
    <property type="match status" value="1"/>
</dbReference>
<comment type="caution">
    <text evidence="3">The sequence shown here is derived from an EMBL/GenBank/DDBJ whole genome shotgun (WGS) entry which is preliminary data.</text>
</comment>
<evidence type="ECO:0000256" key="1">
    <source>
        <dbReference type="ARBA" id="ARBA00023125"/>
    </source>
</evidence>
<dbReference type="OrthoDB" id="6241467at2759"/>
<evidence type="ECO:0000259" key="2">
    <source>
        <dbReference type="PROSITE" id="PS50888"/>
    </source>
</evidence>
<dbReference type="Proteomes" id="UP000288716">
    <property type="component" value="Unassembled WGS sequence"/>
</dbReference>
<dbReference type="AlphaFoldDB" id="A0A443S705"/>
<dbReference type="GO" id="GO:0000977">
    <property type="term" value="F:RNA polymerase II transcription regulatory region sequence-specific DNA binding"/>
    <property type="evidence" value="ECO:0007669"/>
    <property type="project" value="TreeGrafter"/>
</dbReference>
<dbReference type="Pfam" id="PF00010">
    <property type="entry name" value="HLH"/>
    <property type="match status" value="1"/>
</dbReference>
<dbReference type="InterPro" id="IPR050283">
    <property type="entry name" value="E-box_TF_Regulators"/>
</dbReference>
<keyword evidence="1" id="KW-0238">DNA-binding</keyword>
<dbReference type="PANTHER" id="PTHR23349:SF108">
    <property type="entry name" value="BHLH DOMAIN-CONTAINING PROTEIN"/>
    <property type="match status" value="1"/>
</dbReference>
<name>A0A443S705_9ACAR</name>
<dbReference type="InterPro" id="IPR011598">
    <property type="entry name" value="bHLH_dom"/>
</dbReference>
<dbReference type="GO" id="GO:0046983">
    <property type="term" value="F:protein dimerization activity"/>
    <property type="evidence" value="ECO:0007669"/>
    <property type="project" value="InterPro"/>
</dbReference>
<dbReference type="PANTHER" id="PTHR23349">
    <property type="entry name" value="BASIC HELIX-LOOP-HELIX TRANSCRIPTION FACTOR, TWIST"/>
    <property type="match status" value="1"/>
</dbReference>
<dbReference type="VEuPathDB" id="VectorBase:LDEU008723"/>
<dbReference type="EMBL" id="NCKV01006695">
    <property type="protein sequence ID" value="RWS23319.1"/>
    <property type="molecule type" value="Genomic_DNA"/>
</dbReference>